<feature type="compositionally biased region" description="Polar residues" evidence="1">
    <location>
        <begin position="214"/>
        <end position="227"/>
    </location>
</feature>
<dbReference type="EMBL" id="CP098736">
    <property type="protein sequence ID" value="USE81137.1"/>
    <property type="molecule type" value="Genomic_DNA"/>
</dbReference>
<evidence type="ECO:0000313" key="3">
    <source>
        <dbReference type="EMBL" id="USE81137.1"/>
    </source>
</evidence>
<reference evidence="3" key="1">
    <citation type="submission" date="2022-06" db="EMBL/GenBank/DDBJ databases">
        <title>Complete genome sequence and characterization of Cupriavidus gilardii QJ1 isolated from contaminating cells.</title>
        <authorList>
            <person name="Qi J."/>
        </authorList>
    </citation>
    <scope>NUCLEOTIDE SEQUENCE</scope>
    <source>
        <strain evidence="3">QJ1</strain>
    </source>
</reference>
<dbReference type="Proteomes" id="UP001056648">
    <property type="component" value="Chromosome 2"/>
</dbReference>
<proteinExistence type="predicted"/>
<feature type="compositionally biased region" description="Basic and acidic residues" evidence="1">
    <location>
        <begin position="171"/>
        <end position="180"/>
    </location>
</feature>
<evidence type="ECO:0000259" key="2">
    <source>
        <dbReference type="Pfam" id="PF09524"/>
    </source>
</evidence>
<dbReference type="InterPro" id="IPR011741">
    <property type="entry name" value="Phg_2220_C"/>
</dbReference>
<dbReference type="InterPro" id="IPR010781">
    <property type="entry name" value="DUF1376"/>
</dbReference>
<accession>A0ABY4VV12</accession>
<dbReference type="Pfam" id="PF09524">
    <property type="entry name" value="Phg_2220_C"/>
    <property type="match status" value="1"/>
</dbReference>
<protein>
    <submittedName>
        <fullName evidence="3">Conserved phage C-terminal domain-containing protein</fullName>
    </submittedName>
</protein>
<organism evidence="3 4">
    <name type="scientific">Cupriavidus gilardii</name>
    <dbReference type="NCBI Taxonomy" id="82541"/>
    <lineage>
        <taxon>Bacteria</taxon>
        <taxon>Pseudomonadati</taxon>
        <taxon>Pseudomonadota</taxon>
        <taxon>Betaproteobacteria</taxon>
        <taxon>Burkholderiales</taxon>
        <taxon>Burkholderiaceae</taxon>
        <taxon>Cupriavidus</taxon>
    </lineage>
</organism>
<dbReference type="RefSeq" id="WP_252253658.1">
    <property type="nucleotide sequence ID" value="NZ_CP098736.1"/>
</dbReference>
<dbReference type="NCBIfam" id="TIGR02220">
    <property type="entry name" value="phg_TIGR02220"/>
    <property type="match status" value="1"/>
</dbReference>
<sequence>MTDVIAPLTPADCDLRDFGFMPLDVIRLRDSDIALKTTGEEFRSAVLLWCAAWHQVPAGSLPNDDLSLASLAGFGRALGEWMKVREGALRGWVQCTDGRLYHPVVCEKANSSWAEKLRHAHRKLLDRLRKAKRTDLPTYDQWIAAGKPSEWPDPSTDTQTSDGSAGSSKGNEPDIRRKSADLPTEGISRDSDGPSRNADFPASSPQESGEVCVSNGNAGTSRGSAGSFQGKDEDFPSEFALKGEVREREGNIEEINTLSGRPDNRQIAREVLSYLNERTGRAYRAVDTNLDLIVARLKSGATMDDCKAVIDAKVADWANNPDMEKYLRPETLFGARKFEQYLGSLSAQPLISPVEQAAAVEGDNFTPGVGRWH</sequence>
<gene>
    <name evidence="3" type="ORF">NDR89_15565</name>
</gene>
<dbReference type="Pfam" id="PF07120">
    <property type="entry name" value="DUF1376"/>
    <property type="match status" value="1"/>
</dbReference>
<feature type="region of interest" description="Disordered" evidence="1">
    <location>
        <begin position="143"/>
        <end position="234"/>
    </location>
</feature>
<feature type="domain" description="Phage conserved hypothetical protein C-terminal" evidence="2">
    <location>
        <begin position="271"/>
        <end position="342"/>
    </location>
</feature>
<name>A0ABY4VV12_9BURK</name>
<feature type="compositionally biased region" description="Polar residues" evidence="1">
    <location>
        <begin position="155"/>
        <end position="170"/>
    </location>
</feature>
<evidence type="ECO:0000256" key="1">
    <source>
        <dbReference type="SAM" id="MobiDB-lite"/>
    </source>
</evidence>
<evidence type="ECO:0000313" key="4">
    <source>
        <dbReference type="Proteomes" id="UP001056648"/>
    </source>
</evidence>
<keyword evidence="4" id="KW-1185">Reference proteome</keyword>